<comment type="caution">
    <text evidence="11">The sequence shown here is derived from an EMBL/GenBank/DDBJ whole genome shotgun (WGS) entry which is preliminary data.</text>
</comment>
<accession>A0A1Y5F5Y5</accession>
<dbReference type="GO" id="GO:0055085">
    <property type="term" value="P:transmembrane transport"/>
    <property type="evidence" value="ECO:0007669"/>
    <property type="project" value="InterPro"/>
</dbReference>
<dbReference type="SUPFAM" id="SSF161098">
    <property type="entry name" value="MetI-like"/>
    <property type="match status" value="1"/>
</dbReference>
<dbReference type="GO" id="GO:0015031">
    <property type="term" value="P:protein transport"/>
    <property type="evidence" value="ECO:0007669"/>
    <property type="project" value="UniProtKB-KW"/>
</dbReference>
<evidence type="ECO:0000256" key="1">
    <source>
        <dbReference type="ARBA" id="ARBA00004651"/>
    </source>
</evidence>
<evidence type="ECO:0000313" key="12">
    <source>
        <dbReference type="Proteomes" id="UP000196531"/>
    </source>
</evidence>
<dbReference type="InterPro" id="IPR050366">
    <property type="entry name" value="BP-dependent_transpt_permease"/>
</dbReference>
<feature type="transmembrane region" description="Helical" evidence="9">
    <location>
        <begin position="266"/>
        <end position="288"/>
    </location>
</feature>
<dbReference type="InterPro" id="IPR000515">
    <property type="entry name" value="MetI-like"/>
</dbReference>
<keyword evidence="3" id="KW-1003">Cell membrane</keyword>
<evidence type="ECO:0000256" key="6">
    <source>
        <dbReference type="ARBA" id="ARBA00022927"/>
    </source>
</evidence>
<dbReference type="EMBL" id="MAAO01000006">
    <property type="protein sequence ID" value="OUR96135.1"/>
    <property type="molecule type" value="Genomic_DNA"/>
</dbReference>
<evidence type="ECO:0000256" key="2">
    <source>
        <dbReference type="ARBA" id="ARBA00022448"/>
    </source>
</evidence>
<feature type="domain" description="ABC transmembrane type-1" evidence="10">
    <location>
        <begin position="99"/>
        <end position="288"/>
    </location>
</feature>
<dbReference type="GO" id="GO:0015833">
    <property type="term" value="P:peptide transport"/>
    <property type="evidence" value="ECO:0007669"/>
    <property type="project" value="UniProtKB-KW"/>
</dbReference>
<dbReference type="CDD" id="cd06261">
    <property type="entry name" value="TM_PBP2"/>
    <property type="match status" value="1"/>
</dbReference>
<dbReference type="PROSITE" id="PS50928">
    <property type="entry name" value="ABC_TM1"/>
    <property type="match status" value="1"/>
</dbReference>
<sequence>MAHTSVQSVDEISLEKIPSRKSKSLWDQAMENIFRDKMAMTSLIIVGIYALISILSALGVIAADWAVEVGPSYAPPSGEFLFGTDIFGRSVFTKMIKGTEVAMSVGLVAACISVVIGVTLGSIAGYFGGKVDEFIVWFYTCFQSIPTIMLLVALSFVMGRGLVSMYVALGLTSWVNLCRLIRGEVMRHKDREYVQAATALGGGHARKLIKHIFPNVSHLVIISFSLMFQTAIKTEVILSYLGLGVQGRPSWGTMIDDAKLELARGVWWQLGAATLAMMIVVLSINLLGDALRDALDPKLKGK</sequence>
<comment type="subcellular location">
    <subcellularLocation>
        <location evidence="1 9">Cell membrane</location>
        <topology evidence="1 9">Multi-pass membrane protein</topology>
    </subcellularLocation>
</comment>
<feature type="transmembrane region" description="Helical" evidence="9">
    <location>
        <begin position="43"/>
        <end position="67"/>
    </location>
</feature>
<evidence type="ECO:0000259" key="10">
    <source>
        <dbReference type="PROSITE" id="PS50928"/>
    </source>
</evidence>
<keyword evidence="5" id="KW-0571">Peptide transport</keyword>
<reference evidence="12" key="1">
    <citation type="journal article" date="2017" name="Proc. Natl. Acad. Sci. U.S.A.">
        <title>Simulation of Deepwater Horizon oil plume reveals substrate specialization within a complex community of hydrocarbon-degraders.</title>
        <authorList>
            <person name="Hu P."/>
            <person name="Dubinsky E.A."/>
            <person name="Probst A.J."/>
            <person name="Wang J."/>
            <person name="Sieber C.M.K."/>
            <person name="Tom L.M."/>
            <person name="Gardinali P."/>
            <person name="Banfield J.F."/>
            <person name="Atlas R.M."/>
            <person name="Andersen G.L."/>
        </authorList>
    </citation>
    <scope>NUCLEOTIDE SEQUENCE [LARGE SCALE GENOMIC DNA]</scope>
</reference>
<dbReference type="GO" id="GO:0005886">
    <property type="term" value="C:plasma membrane"/>
    <property type="evidence" value="ECO:0007669"/>
    <property type="project" value="UniProtKB-SubCell"/>
</dbReference>
<evidence type="ECO:0000313" key="11">
    <source>
        <dbReference type="EMBL" id="OUR96135.1"/>
    </source>
</evidence>
<dbReference type="Pfam" id="PF12911">
    <property type="entry name" value="OppC_N"/>
    <property type="match status" value="1"/>
</dbReference>
<dbReference type="InterPro" id="IPR025966">
    <property type="entry name" value="OppC_N"/>
</dbReference>
<evidence type="ECO:0000256" key="5">
    <source>
        <dbReference type="ARBA" id="ARBA00022856"/>
    </source>
</evidence>
<evidence type="ECO:0000256" key="4">
    <source>
        <dbReference type="ARBA" id="ARBA00022692"/>
    </source>
</evidence>
<dbReference type="PANTHER" id="PTHR43386:SF24">
    <property type="entry name" value="OLIGOPEPTIDE TRANSPORT SYSTEM PERMEASE PROTEIN AMID"/>
    <property type="match status" value="1"/>
</dbReference>
<dbReference type="Proteomes" id="UP000196531">
    <property type="component" value="Unassembled WGS sequence"/>
</dbReference>
<evidence type="ECO:0000256" key="7">
    <source>
        <dbReference type="ARBA" id="ARBA00022989"/>
    </source>
</evidence>
<feature type="transmembrane region" description="Helical" evidence="9">
    <location>
        <begin position="163"/>
        <end position="181"/>
    </location>
</feature>
<dbReference type="InterPro" id="IPR035906">
    <property type="entry name" value="MetI-like_sf"/>
</dbReference>
<feature type="transmembrane region" description="Helical" evidence="9">
    <location>
        <begin position="101"/>
        <end position="127"/>
    </location>
</feature>
<dbReference type="AlphaFoldDB" id="A0A1Y5F5Y5"/>
<keyword evidence="8 9" id="KW-0472">Membrane</keyword>
<evidence type="ECO:0000256" key="3">
    <source>
        <dbReference type="ARBA" id="ARBA00022475"/>
    </source>
</evidence>
<evidence type="ECO:0000256" key="8">
    <source>
        <dbReference type="ARBA" id="ARBA00023136"/>
    </source>
</evidence>
<proteinExistence type="inferred from homology"/>
<evidence type="ECO:0000256" key="9">
    <source>
        <dbReference type="RuleBase" id="RU363032"/>
    </source>
</evidence>
<name>A0A1Y5F5Y5_9BACT</name>
<dbReference type="Pfam" id="PF00528">
    <property type="entry name" value="BPD_transp_1"/>
    <property type="match status" value="1"/>
</dbReference>
<comment type="similarity">
    <text evidence="9">Belongs to the binding-protein-dependent transport system permease family.</text>
</comment>
<protein>
    <submittedName>
        <fullName evidence="11">Peptide ABC transporter permease</fullName>
    </submittedName>
</protein>
<feature type="transmembrane region" description="Helical" evidence="9">
    <location>
        <begin position="212"/>
        <end position="232"/>
    </location>
</feature>
<keyword evidence="4 9" id="KW-0812">Transmembrane</keyword>
<organism evidence="11 12">
    <name type="scientific">Halobacteriovorax marinus</name>
    <dbReference type="NCBI Taxonomy" id="97084"/>
    <lineage>
        <taxon>Bacteria</taxon>
        <taxon>Pseudomonadati</taxon>
        <taxon>Bdellovibrionota</taxon>
        <taxon>Bacteriovoracia</taxon>
        <taxon>Bacteriovoracales</taxon>
        <taxon>Halobacteriovoraceae</taxon>
        <taxon>Halobacteriovorax</taxon>
    </lineage>
</organism>
<keyword evidence="7 9" id="KW-1133">Transmembrane helix</keyword>
<keyword evidence="6" id="KW-0653">Protein transport</keyword>
<dbReference type="PANTHER" id="PTHR43386">
    <property type="entry name" value="OLIGOPEPTIDE TRANSPORT SYSTEM PERMEASE PROTEIN APPC"/>
    <property type="match status" value="1"/>
</dbReference>
<feature type="transmembrane region" description="Helical" evidence="9">
    <location>
        <begin position="134"/>
        <end position="157"/>
    </location>
</feature>
<dbReference type="Gene3D" id="1.10.3720.10">
    <property type="entry name" value="MetI-like"/>
    <property type="match status" value="1"/>
</dbReference>
<gene>
    <name evidence="11" type="ORF">A9Q84_07170</name>
</gene>
<keyword evidence="2 9" id="KW-0813">Transport</keyword>